<evidence type="ECO:0000256" key="2">
    <source>
        <dbReference type="ARBA" id="ARBA00008282"/>
    </source>
</evidence>
<evidence type="ECO:0000256" key="9">
    <source>
        <dbReference type="ARBA" id="ARBA00022842"/>
    </source>
</evidence>
<sequence length="411" mass="45191">MVFSFLSASFLSASFLGKATMKKIKQKLAGERSTRWRRTLIVMGSLLGLAMGVAGCSESDRPLEPPVRFDGNIFGTFYQVTIMDPLTLGESLDLEEGFKAELESVDQAMSTYRDDAELIAFNEAPLEEWQPLSNELIEVLAISQSVAEASHGAFDITVGDLVNLWSFGPGARTEVEPSDDVLAEQLTQVGFDALEIDSQNMQARRTRDVFVDLSGVAKGHATDRVAAYLNQQGIEHYLVNLGGDLIARGLRDEEEQTPWRIGIEVPEDGQQRAQHIIPLESMSVATSGDYRNYFEVDGQRFSHTIDPRTGRPVTHQLASVSVFHPSNAWADAWATALLVVGEEDAIQMALDNSLKVLMLVREGDEWRSIASPEFIDYFGETLVNELGIEQFSTSPSPTTNTAPAVQPVTGE</sequence>
<evidence type="ECO:0000256" key="7">
    <source>
        <dbReference type="ARBA" id="ARBA00022723"/>
    </source>
</evidence>
<evidence type="ECO:0000313" key="14">
    <source>
        <dbReference type="Proteomes" id="UP000005756"/>
    </source>
</evidence>
<dbReference type="InterPro" id="IPR024932">
    <property type="entry name" value="ApbE"/>
</dbReference>
<feature type="compositionally biased region" description="Low complexity" evidence="12">
    <location>
        <begin position="392"/>
        <end position="404"/>
    </location>
</feature>
<keyword evidence="13" id="KW-0449">Lipoprotein</keyword>
<evidence type="ECO:0000256" key="8">
    <source>
        <dbReference type="ARBA" id="ARBA00022827"/>
    </source>
</evidence>
<proteinExistence type="inferred from homology"/>
<feature type="region of interest" description="Disordered" evidence="12">
    <location>
        <begin position="391"/>
        <end position="411"/>
    </location>
</feature>
<keyword evidence="6" id="KW-0808">Transferase</keyword>
<dbReference type="AlphaFoldDB" id="A0A7U9GHX6"/>
<keyword evidence="8" id="KW-0274">FAD</keyword>
<evidence type="ECO:0000313" key="13">
    <source>
        <dbReference type="EMBL" id="EHJ94297.1"/>
    </source>
</evidence>
<dbReference type="PANTHER" id="PTHR30040:SF2">
    <property type="entry name" value="FAD:PROTEIN FMN TRANSFERASE"/>
    <property type="match status" value="1"/>
</dbReference>
<keyword evidence="7" id="KW-0479">Metal-binding</keyword>
<evidence type="ECO:0000256" key="11">
    <source>
        <dbReference type="ARBA" id="ARBA00048540"/>
    </source>
</evidence>
<evidence type="ECO:0000256" key="5">
    <source>
        <dbReference type="ARBA" id="ARBA00022630"/>
    </source>
</evidence>
<dbReference type="PANTHER" id="PTHR30040">
    <property type="entry name" value="THIAMINE BIOSYNTHESIS LIPOPROTEIN APBE"/>
    <property type="match status" value="1"/>
</dbReference>
<dbReference type="Gene3D" id="3.10.520.10">
    <property type="entry name" value="ApbE-like domains"/>
    <property type="match status" value="1"/>
</dbReference>
<keyword evidence="9" id="KW-0460">Magnesium</keyword>
<dbReference type="GO" id="GO:0016740">
    <property type="term" value="F:transferase activity"/>
    <property type="evidence" value="ECO:0007669"/>
    <property type="project" value="UniProtKB-KW"/>
</dbReference>
<evidence type="ECO:0000256" key="10">
    <source>
        <dbReference type="ARBA" id="ARBA00031306"/>
    </source>
</evidence>
<evidence type="ECO:0000256" key="1">
    <source>
        <dbReference type="ARBA" id="ARBA00001946"/>
    </source>
</evidence>
<dbReference type="EMBL" id="JH393257">
    <property type="protein sequence ID" value="EHJ94297.1"/>
    <property type="molecule type" value="Genomic_DNA"/>
</dbReference>
<protein>
    <recommendedName>
        <fullName evidence="4">FAD:protein FMN transferase</fullName>
        <ecNumber evidence="3">2.7.1.180</ecNumber>
    </recommendedName>
    <alternativeName>
        <fullName evidence="10">Flavin transferase</fullName>
    </alternativeName>
</protein>
<name>A0A7U9GHX6_9GAMM</name>
<accession>A0A7U9GHX6</accession>
<organism evidence="13 14">
    <name type="scientific">Vreelandella boliviensis LC1</name>
    <dbReference type="NCBI Taxonomy" id="1072583"/>
    <lineage>
        <taxon>Bacteria</taxon>
        <taxon>Pseudomonadati</taxon>
        <taxon>Pseudomonadota</taxon>
        <taxon>Gammaproteobacteria</taxon>
        <taxon>Oceanospirillales</taxon>
        <taxon>Halomonadaceae</taxon>
        <taxon>Vreelandella</taxon>
    </lineage>
</organism>
<evidence type="ECO:0000256" key="4">
    <source>
        <dbReference type="ARBA" id="ARBA00016337"/>
    </source>
</evidence>
<evidence type="ECO:0000256" key="3">
    <source>
        <dbReference type="ARBA" id="ARBA00011955"/>
    </source>
</evidence>
<comment type="cofactor">
    <cofactor evidence="1">
        <name>Mg(2+)</name>
        <dbReference type="ChEBI" id="CHEBI:18420"/>
    </cofactor>
</comment>
<dbReference type="Proteomes" id="UP000005756">
    <property type="component" value="Unassembled WGS sequence"/>
</dbReference>
<dbReference type="GO" id="GO:0046872">
    <property type="term" value="F:metal ion binding"/>
    <property type="evidence" value="ECO:0007669"/>
    <property type="project" value="UniProtKB-KW"/>
</dbReference>
<comment type="catalytic activity">
    <reaction evidence="11">
        <text>L-threonyl-[protein] + FAD = FMN-L-threonyl-[protein] + AMP + H(+)</text>
        <dbReference type="Rhea" id="RHEA:36847"/>
        <dbReference type="Rhea" id="RHEA-COMP:11060"/>
        <dbReference type="Rhea" id="RHEA-COMP:11061"/>
        <dbReference type="ChEBI" id="CHEBI:15378"/>
        <dbReference type="ChEBI" id="CHEBI:30013"/>
        <dbReference type="ChEBI" id="CHEBI:57692"/>
        <dbReference type="ChEBI" id="CHEBI:74257"/>
        <dbReference type="ChEBI" id="CHEBI:456215"/>
        <dbReference type="EC" id="2.7.1.180"/>
    </reaction>
</comment>
<dbReference type="SUPFAM" id="SSF143631">
    <property type="entry name" value="ApbE-like"/>
    <property type="match status" value="1"/>
</dbReference>
<dbReference type="Pfam" id="PF02424">
    <property type="entry name" value="ApbE"/>
    <property type="match status" value="1"/>
</dbReference>
<evidence type="ECO:0000256" key="12">
    <source>
        <dbReference type="SAM" id="MobiDB-lite"/>
    </source>
</evidence>
<dbReference type="InterPro" id="IPR003374">
    <property type="entry name" value="ApbE-like_sf"/>
</dbReference>
<keyword evidence="5" id="KW-0285">Flavoprotein</keyword>
<evidence type="ECO:0000256" key="6">
    <source>
        <dbReference type="ARBA" id="ARBA00022679"/>
    </source>
</evidence>
<dbReference type="EC" id="2.7.1.180" evidence="3"/>
<reference evidence="13 14" key="1">
    <citation type="submission" date="2011-10" db="EMBL/GenBank/DDBJ databases">
        <authorList>
            <person name="Quillaguamn J."/>
            <person name="Guzmn D."/>
            <person name="Balderrama-Subieta A."/>
            <person name="Cardona-Ortuo C."/>
            <person name="Guevara-Martnez M."/>
            <person name="Callisaya-Quispe N."/>
        </authorList>
    </citation>
    <scope>NUCLEOTIDE SEQUENCE [LARGE SCALE GENOMIC DNA]</scope>
    <source>
        <strain evidence="13 14">LC1</strain>
    </source>
</reference>
<comment type="similarity">
    <text evidence="2">Belongs to the ApbE family.</text>
</comment>
<gene>
    <name evidence="13" type="ORF">KUC_1255</name>
</gene>